<dbReference type="PANTHER" id="PTHR22954:SF3">
    <property type="entry name" value="PROTEIN CBG08539"/>
    <property type="match status" value="1"/>
</dbReference>
<feature type="compositionally biased region" description="Basic and acidic residues" evidence="1">
    <location>
        <begin position="54"/>
        <end position="63"/>
    </location>
</feature>
<feature type="region of interest" description="Disordered" evidence="1">
    <location>
        <begin position="1"/>
        <end position="63"/>
    </location>
</feature>
<dbReference type="HOGENOM" id="CLU_038513_0_0_1"/>
<organism evidence="2 3">
    <name type="scientific">Daphnia pulex</name>
    <name type="common">Water flea</name>
    <dbReference type="NCBI Taxonomy" id="6669"/>
    <lineage>
        <taxon>Eukaryota</taxon>
        <taxon>Metazoa</taxon>
        <taxon>Ecdysozoa</taxon>
        <taxon>Arthropoda</taxon>
        <taxon>Crustacea</taxon>
        <taxon>Branchiopoda</taxon>
        <taxon>Diplostraca</taxon>
        <taxon>Cladocera</taxon>
        <taxon>Anomopoda</taxon>
        <taxon>Daphniidae</taxon>
        <taxon>Daphnia</taxon>
    </lineage>
</organism>
<dbReference type="KEGG" id="dpx:DAPPUDRAFT_248722"/>
<dbReference type="PhylomeDB" id="E9GV31"/>
<dbReference type="OrthoDB" id="6393150at2759"/>
<feature type="region of interest" description="Disordered" evidence="1">
    <location>
        <begin position="183"/>
        <end position="232"/>
    </location>
</feature>
<proteinExistence type="predicted"/>
<gene>
    <name evidence="2" type="ORF">DAPPUDRAFT_248722</name>
</gene>
<dbReference type="InParanoid" id="E9GV31"/>
<reference evidence="2 3" key="1">
    <citation type="journal article" date="2011" name="Science">
        <title>The ecoresponsive genome of Daphnia pulex.</title>
        <authorList>
            <person name="Colbourne J.K."/>
            <person name="Pfrender M.E."/>
            <person name="Gilbert D."/>
            <person name="Thomas W.K."/>
            <person name="Tucker A."/>
            <person name="Oakley T.H."/>
            <person name="Tokishita S."/>
            <person name="Aerts A."/>
            <person name="Arnold G.J."/>
            <person name="Basu M.K."/>
            <person name="Bauer D.J."/>
            <person name="Caceres C.E."/>
            <person name="Carmel L."/>
            <person name="Casola C."/>
            <person name="Choi J.H."/>
            <person name="Detter J.C."/>
            <person name="Dong Q."/>
            <person name="Dusheyko S."/>
            <person name="Eads B.D."/>
            <person name="Frohlich T."/>
            <person name="Geiler-Samerotte K.A."/>
            <person name="Gerlach D."/>
            <person name="Hatcher P."/>
            <person name="Jogdeo S."/>
            <person name="Krijgsveld J."/>
            <person name="Kriventseva E.V."/>
            <person name="Kultz D."/>
            <person name="Laforsch C."/>
            <person name="Lindquist E."/>
            <person name="Lopez J."/>
            <person name="Manak J.R."/>
            <person name="Muller J."/>
            <person name="Pangilinan J."/>
            <person name="Patwardhan R.P."/>
            <person name="Pitluck S."/>
            <person name="Pritham E.J."/>
            <person name="Rechtsteiner A."/>
            <person name="Rho M."/>
            <person name="Rogozin I.B."/>
            <person name="Sakarya O."/>
            <person name="Salamov A."/>
            <person name="Schaack S."/>
            <person name="Shapiro H."/>
            <person name="Shiga Y."/>
            <person name="Skalitzky C."/>
            <person name="Smith Z."/>
            <person name="Souvorov A."/>
            <person name="Sung W."/>
            <person name="Tang Z."/>
            <person name="Tsuchiya D."/>
            <person name="Tu H."/>
            <person name="Vos H."/>
            <person name="Wang M."/>
            <person name="Wolf Y.I."/>
            <person name="Yamagata H."/>
            <person name="Yamada T."/>
            <person name="Ye Y."/>
            <person name="Shaw J.R."/>
            <person name="Andrews J."/>
            <person name="Crease T.J."/>
            <person name="Tang H."/>
            <person name="Lucas S.M."/>
            <person name="Robertson H.M."/>
            <person name="Bork P."/>
            <person name="Koonin E.V."/>
            <person name="Zdobnov E.M."/>
            <person name="Grigoriev I.V."/>
            <person name="Lynch M."/>
            <person name="Boore J.L."/>
        </authorList>
    </citation>
    <scope>NUCLEOTIDE SEQUENCE [LARGE SCALE GENOMIC DNA]</scope>
</reference>
<sequence>MSTANSSPNNDTHSPRPPSRAQEMQTEYTDRYPPLEDLRQPDQTGRNPPLFDPRPPDRTNEYPLFEDTRALKQARSTEKARATRQGNKIINHVRNKKSRTELKFMRTEFSTTIADCLSIHQQYCDSKEEEDERDDEWAKELGEDAETIFEIIDRYLERTSRPPSAVSIGHASQRSLGIQSNATVYPAQPDPPNRSADHHSVSPSSSVSNQDAKALQEERLQREEEKRQREQLEKQIQQMMIDEKEKIKKAVEEERERQSSKYTTANRDALNEAEKRANEIAEENKKIRTALEVQKQKQKELFEAAQEKDRLLRLEKKERLESEQKLNQKIQEQQSKIPISSLLKQPYTSFQPTQFEPTRGANPFDNLFQTASNPNRQTEEEPINFKQWTAHNDNLLSSTKDSTESNHNTRSVFRLPKLDLKPYDGDPKKWPDFIAIFRDLVHSNNSLSSTEKMALLKRSLSEDIRNGLGDSLSSSALYSEALTELENTYGHPQIVSRAYIQSLIELPKVNNNDYKTLLKFSQTLNGAVTNTS</sequence>
<name>E9GV31_DAPPU</name>
<dbReference type="AlphaFoldDB" id="E9GV31"/>
<evidence type="ECO:0000256" key="1">
    <source>
        <dbReference type="SAM" id="MobiDB-lite"/>
    </source>
</evidence>
<evidence type="ECO:0000313" key="2">
    <source>
        <dbReference type="EMBL" id="EFX76595.1"/>
    </source>
</evidence>
<dbReference type="Proteomes" id="UP000000305">
    <property type="component" value="Unassembled WGS sequence"/>
</dbReference>
<dbReference type="InterPro" id="IPR005312">
    <property type="entry name" value="DUF1759"/>
</dbReference>
<dbReference type="PANTHER" id="PTHR22954">
    <property type="entry name" value="RETROVIRAL PROTEASE-RELATED"/>
    <property type="match status" value="1"/>
</dbReference>
<feature type="compositionally biased region" description="Basic and acidic residues" evidence="1">
    <location>
        <begin position="28"/>
        <end position="40"/>
    </location>
</feature>
<keyword evidence="3" id="KW-1185">Reference proteome</keyword>
<feature type="compositionally biased region" description="Polar residues" evidence="1">
    <location>
        <begin position="1"/>
        <end position="12"/>
    </location>
</feature>
<dbReference type="EMBL" id="GL732567">
    <property type="protein sequence ID" value="EFX76595.1"/>
    <property type="molecule type" value="Genomic_DNA"/>
</dbReference>
<evidence type="ECO:0000313" key="3">
    <source>
        <dbReference type="Proteomes" id="UP000000305"/>
    </source>
</evidence>
<accession>E9GV31</accession>
<dbReference type="Pfam" id="PF03564">
    <property type="entry name" value="DUF1759"/>
    <property type="match status" value="1"/>
</dbReference>
<protein>
    <submittedName>
        <fullName evidence="2">Uncharacterized protein</fullName>
    </submittedName>
</protein>
<feature type="compositionally biased region" description="Basic and acidic residues" evidence="1">
    <location>
        <begin position="214"/>
        <end position="232"/>
    </location>
</feature>